<keyword evidence="1" id="KW-0378">Hydrolase</keyword>
<dbReference type="HOGENOM" id="CLU_045011_9_1_4"/>
<name>U5N7E9_9BURK</name>
<keyword evidence="2" id="KW-1185">Reference proteome</keyword>
<dbReference type="KEGG" id="cbx:Cenrod_1142"/>
<dbReference type="GO" id="GO:0016787">
    <property type="term" value="F:hydrolase activity"/>
    <property type="evidence" value="ECO:0007669"/>
    <property type="project" value="UniProtKB-KW"/>
</dbReference>
<dbReference type="InterPro" id="IPR036412">
    <property type="entry name" value="HAD-like_sf"/>
</dbReference>
<dbReference type="PANTHER" id="PTHR43611">
    <property type="entry name" value="ALPHA-D-GLUCOSE 1-PHOSPHATE PHOSPHATASE"/>
    <property type="match status" value="1"/>
</dbReference>
<evidence type="ECO:0000313" key="1">
    <source>
        <dbReference type="EMBL" id="AGX87235.1"/>
    </source>
</evidence>
<dbReference type="RefSeq" id="WP_022772053.1">
    <property type="nucleotide sequence ID" value="NC_022576.1"/>
</dbReference>
<gene>
    <name evidence="1" type="ORF">Cenrod_1142</name>
</gene>
<evidence type="ECO:0000313" key="2">
    <source>
        <dbReference type="Proteomes" id="UP000017184"/>
    </source>
</evidence>
<dbReference type="Proteomes" id="UP000017184">
    <property type="component" value="Chromosome"/>
</dbReference>
<dbReference type="eggNOG" id="COG1011">
    <property type="taxonomic scope" value="Bacteria"/>
</dbReference>
<dbReference type="OrthoDB" id="9797415at2"/>
<dbReference type="PANTHER" id="PTHR43611:SF3">
    <property type="entry name" value="FLAVIN MONONUCLEOTIDE HYDROLASE 1, CHLOROPLATIC"/>
    <property type="match status" value="1"/>
</dbReference>
<dbReference type="Gene3D" id="3.40.50.1000">
    <property type="entry name" value="HAD superfamily/HAD-like"/>
    <property type="match status" value="1"/>
</dbReference>
<dbReference type="STRING" id="946483.Cenrod_1142"/>
<dbReference type="InterPro" id="IPR023198">
    <property type="entry name" value="PGP-like_dom2"/>
</dbReference>
<dbReference type="InterPro" id="IPR006439">
    <property type="entry name" value="HAD-SF_hydro_IA"/>
</dbReference>
<protein>
    <submittedName>
        <fullName evidence="1">HAD superfamily hydrolase</fullName>
    </submittedName>
</protein>
<dbReference type="AlphaFoldDB" id="U5N7E9"/>
<dbReference type="InterPro" id="IPR023214">
    <property type="entry name" value="HAD_sf"/>
</dbReference>
<reference evidence="1 2" key="1">
    <citation type="journal article" date="2013" name="Genome Biol.">
        <title>Genomic analysis reveals key aspects of prokaryotic symbiosis in the phototrophic consortium "Chlorochromatium aggregatum".</title>
        <authorList>
            <person name="Liu Z."/>
            <person name="Muller J."/>
            <person name="Li T."/>
            <person name="Alvey R.M."/>
            <person name="Vogl K."/>
            <person name="Frigaard N.U."/>
            <person name="Rockwell N.C."/>
            <person name="Boyd E.S."/>
            <person name="Tomsho L.P."/>
            <person name="Schuster S.C."/>
            <person name="Henke P."/>
            <person name="Rohde M."/>
            <person name="Overmann J."/>
            <person name="Bryant D.A."/>
        </authorList>
    </citation>
    <scope>NUCLEOTIDE SEQUENCE [LARGE SCALE GENOMIC DNA]</scope>
    <source>
        <strain evidence="1">CR</strain>
    </source>
</reference>
<dbReference type="SUPFAM" id="SSF56784">
    <property type="entry name" value="HAD-like"/>
    <property type="match status" value="1"/>
</dbReference>
<organism evidence="1 2">
    <name type="scientific">Candidatus Symbiobacter mobilis CR</name>
    <dbReference type="NCBI Taxonomy" id="946483"/>
    <lineage>
        <taxon>Bacteria</taxon>
        <taxon>Pseudomonadati</taxon>
        <taxon>Pseudomonadota</taxon>
        <taxon>Betaproteobacteria</taxon>
        <taxon>Burkholderiales</taxon>
        <taxon>Comamonadaceae</taxon>
    </lineage>
</organism>
<dbReference type="Pfam" id="PF00702">
    <property type="entry name" value="Hydrolase"/>
    <property type="match status" value="1"/>
</dbReference>
<accession>U5N7E9</accession>
<sequence length="216" mass="24108">MTPCNLVLDFGSVLFAWDRVGLVREAFADLPDDRAADVARSLFDHQDWLDFDRGVLDADGVARRAVERLGVTPTAVLWLIERIGETLTPIPGTLALFEHWCARRDAGGCERVYYLSNMSTVHADALRRRFPFLQRFDGGVFSSAEHCIKPDPAIYLLLQDRYALAPADTVFVDDVQANVDAARALGWHAIHFTSAAQTQRILEEEYGCALDVPRCA</sequence>
<dbReference type="NCBIfam" id="TIGR01509">
    <property type="entry name" value="HAD-SF-IA-v3"/>
    <property type="match status" value="1"/>
</dbReference>
<dbReference type="CDD" id="cd02603">
    <property type="entry name" value="HAD_sEH-N_like"/>
    <property type="match status" value="1"/>
</dbReference>
<dbReference type="EMBL" id="CP004885">
    <property type="protein sequence ID" value="AGX87235.1"/>
    <property type="molecule type" value="Genomic_DNA"/>
</dbReference>
<proteinExistence type="predicted"/>
<dbReference type="Gene3D" id="1.10.150.240">
    <property type="entry name" value="Putative phosphatase, domain 2"/>
    <property type="match status" value="1"/>
</dbReference>